<dbReference type="InterPro" id="IPR011047">
    <property type="entry name" value="Quinoprotein_ADH-like_sf"/>
</dbReference>
<keyword evidence="3" id="KW-1185">Reference proteome</keyword>
<dbReference type="SMART" id="SM00564">
    <property type="entry name" value="PQQ"/>
    <property type="match status" value="3"/>
</dbReference>
<dbReference type="STRING" id="1168035.SAMN05444280_11248"/>
<organism evidence="2 3">
    <name type="scientific">Tangfeifania diversioriginum</name>
    <dbReference type="NCBI Taxonomy" id="1168035"/>
    <lineage>
        <taxon>Bacteria</taxon>
        <taxon>Pseudomonadati</taxon>
        <taxon>Bacteroidota</taxon>
        <taxon>Bacteroidia</taxon>
        <taxon>Marinilabiliales</taxon>
        <taxon>Prolixibacteraceae</taxon>
        <taxon>Tangfeifania</taxon>
    </lineage>
</organism>
<dbReference type="PROSITE" id="PS51257">
    <property type="entry name" value="PROKAR_LIPOPROTEIN"/>
    <property type="match status" value="1"/>
</dbReference>
<dbReference type="PANTHER" id="PTHR34512:SF30">
    <property type="entry name" value="OUTER MEMBRANE PROTEIN ASSEMBLY FACTOR BAMB"/>
    <property type="match status" value="1"/>
</dbReference>
<gene>
    <name evidence="2" type="ORF">SAMN05444280_11248</name>
</gene>
<dbReference type="AlphaFoldDB" id="A0A1M6H1G4"/>
<dbReference type="InterPro" id="IPR018391">
    <property type="entry name" value="PQQ_b-propeller_rpt"/>
</dbReference>
<dbReference type="InterPro" id="IPR015943">
    <property type="entry name" value="WD40/YVTN_repeat-like_dom_sf"/>
</dbReference>
<dbReference type="Gene3D" id="2.130.10.10">
    <property type="entry name" value="YVTN repeat-like/Quinoprotein amine dehydrogenase"/>
    <property type="match status" value="1"/>
</dbReference>
<dbReference type="InterPro" id="IPR002372">
    <property type="entry name" value="PQQ_rpt_dom"/>
</dbReference>
<dbReference type="SUPFAM" id="SSF50998">
    <property type="entry name" value="Quinoprotein alcohol dehydrogenase-like"/>
    <property type="match status" value="1"/>
</dbReference>
<dbReference type="RefSeq" id="WP_073168680.1">
    <property type="nucleotide sequence ID" value="NZ_FQZE01000012.1"/>
</dbReference>
<feature type="domain" description="Pyrrolo-quinoline quinone repeat" evidence="1">
    <location>
        <begin position="82"/>
        <end position="346"/>
    </location>
</feature>
<dbReference type="EMBL" id="FQZE01000012">
    <property type="protein sequence ID" value="SHJ16061.1"/>
    <property type="molecule type" value="Genomic_DNA"/>
</dbReference>
<accession>A0A1M6H1G4</accession>
<dbReference type="Pfam" id="PF13360">
    <property type="entry name" value="PQQ_2"/>
    <property type="match status" value="1"/>
</dbReference>
<protein>
    <submittedName>
        <fullName evidence="2">Outer membrane protein assembly factor BamB, contains PQQ-like beta-propeller repeat</fullName>
    </submittedName>
</protein>
<sequence>MKNLLLLTVIVLLSASCSKQQNNWHQYTGPNRNATIEGEQIFESWPEDGPKELWSFPLGPGYGGASIFGDEVFVLDREKGEKDILRCIDLNTGDEKWNYSYQAKGELPYPGSRAVPTVDENYIWSVGPHGHFHCFDKKTQQPVWSLNILEKFDGKLPNWGVSQSPLIYNDWVIVAPQSPKAGVVAFDKLTGEIAWQSRPLTGHNFHVSPVLASFGGVDQVVMISPYDRKDSTFSHEVVSFDAQTGEELWSYNGLKSFNTISPATVVDDTRLFLTDCSYNDNYQPVSIMLEIKKEGNNFSVNELFFTEEAGCKMHPGIVVDNHIYLNNNGRPNQLYCMTMDGKLVWEQGDTPNFEMGSLIRVNDILIAQNGKNGDIHFINPSPDRYDELGKVSFFDSGKSQAWSPMAFSSGKLIARDMEKMVCVDVGGN</sequence>
<dbReference type="PANTHER" id="PTHR34512">
    <property type="entry name" value="CELL SURFACE PROTEIN"/>
    <property type="match status" value="1"/>
</dbReference>
<dbReference type="OrthoDB" id="7012117at2"/>
<evidence type="ECO:0000259" key="1">
    <source>
        <dbReference type="Pfam" id="PF13360"/>
    </source>
</evidence>
<evidence type="ECO:0000313" key="2">
    <source>
        <dbReference type="EMBL" id="SHJ16061.1"/>
    </source>
</evidence>
<dbReference type="Proteomes" id="UP000184050">
    <property type="component" value="Unassembled WGS sequence"/>
</dbReference>
<reference evidence="2 3" key="1">
    <citation type="submission" date="2016-11" db="EMBL/GenBank/DDBJ databases">
        <authorList>
            <person name="Jaros S."/>
            <person name="Januszkiewicz K."/>
            <person name="Wedrychowicz H."/>
        </authorList>
    </citation>
    <scope>NUCLEOTIDE SEQUENCE [LARGE SCALE GENOMIC DNA]</scope>
    <source>
        <strain evidence="2 3">DSM 27063</strain>
    </source>
</reference>
<proteinExistence type="predicted"/>
<name>A0A1M6H1G4_9BACT</name>
<evidence type="ECO:0000313" key="3">
    <source>
        <dbReference type="Proteomes" id="UP000184050"/>
    </source>
</evidence>